<dbReference type="InterPro" id="IPR001194">
    <property type="entry name" value="cDENN_dom"/>
</dbReference>
<name>A0ABN7SP38_OIKDI</name>
<dbReference type="SMART" id="SM00568">
    <property type="entry name" value="GRAM"/>
    <property type="match status" value="1"/>
</dbReference>
<dbReference type="PROSITE" id="PS50003">
    <property type="entry name" value="PH_DOMAIN"/>
    <property type="match status" value="1"/>
</dbReference>
<protein>
    <submittedName>
        <fullName evidence="7">Oidioi.mRNA.OKI2018_I69.chr1.g1661.t1.cds</fullName>
    </submittedName>
</protein>
<sequence length="1768" mass="200520">MIEIIQLEHTRIEELIDFIVENLELEFSAYEKLERLILHELLGSINSQGVTTVAVNGDEDIIGLCLAQRSTAALPRESWNHYLKRISSSGSIWEGSLELMKSLNSSLQSLPEIEWRKNLASSTSWAMSFITNHSQLINQLVEYQSKVEKLFSSVSCSIQAKNQQGNQHEILAVPFVLVSKEYRKQGLITMMLSDLHDFCRLERLPELHLIYPTGFGSLSKSPSFHQAQLSHSIADVSHADEYESGWNGLLLRLFTFYTVVKEVEEEYEPTCLMLVSSHSYFQPLKNALFMLFDQHVRRSEDLEKLLAHILAQQVPTPGWKTPVRFNLGDRMTQHAVQAPQSPTIPATGDSIAKLLNYLGPRNLITLVVLLLTDYKIALFGKSFSALAEASRALVALIYPFTYTGTLIPVLPKNLADYLMSPVPFLVGVHTDIWESRRSDCPDVVGCDIDGGKLVIPDNFVVPKLPHSVDKELVHRLTLVAKPALVSADLAFPPKSSPKARAPFSTKNRIHPEVQTKLNRQEFLQSADPQDFKVKLSAAQSFQVFVQERGPSFRPLDLFDNLMEDFDEKNPPEFDTQSITLSREVIKAEPQTSVRIVHEIQPVSVVELDTESQRHQNVLDEFLRHVEANCITEMRKKIPGACRALQKSFIRARLLETLKNWSEGVMSQDSDPKGLSDAQFYYIQLLLDLTLKNSEKNKDQYHVASSVIAISAELGRKVETEQGAIRQQVMSKLQDHSIWCSFDFWIEYFHIELQCFLTEHYRKSLADDPSIRTSNSVIMRVVADQLAEWQAKTDERKKEIAHEEEGIVYNQLLKLVTYMIPLLVPFTPSKMAALRRNMRNNQQGADGNSSLYTSSNADPDDEEDDSEDEGFADQPNKIINRFIEKVSDNLCIACNIMNSRASTLVQHVSFEIQRVAEDYDQLSGATARIQKFKRPADLSPKYLENEKVEASISVHLWDDRREFGIFGSYGSSSKDGLRHSDGEVFLPAEGTLYLTNYRILFYGYSRELEHLLVIRSAPITSIIKVKQTTTPSAPRPLSNHRLEIRTATMEFFNVVFTYEVTEDTRRNETQGKAINKTIQFKTKTGLKDIMHRRKNIGKVGELPTISENITSTLKNKGTLEKFNERSSRNGDFDRLGLTSGSFRLLNTSKLNAPFSLCKTYPGITVQLASITDTTVQGAAKAFKRSRYPAIVWRHSRNGCILARSEAISGSVIHRLLRRRRFDEIDEENLQQVSMLQRSSIYASANSVSSSSTLASTGLMGGFRDSIRIPTLQRSRAGSTLPSPKKNSSSFSKLVIFVDKNTRKLKPEVDHQVEFLSIDTPSTDAIRDAFKDLCKNAPSSNGKNHFSFGENSRWYSYVLSALSCASAAADLMHQDSISVYFALEGGWDFTCVLTAIIQLILDPFYRTIDGFRTLVQREFISFGHRFSTNGIQRDYPSPSPFFILFLDCVFQLINQNLCSFEFTEAFLHLTAYHTFSGRFSTFLLDSEHDRIESLIMFDSSPRSCFWNYVQEALQNPKCPLINKFYLPNEEAKPDVLSMTAEMEFIKLFPYLSGLSTTSPHDMDNLLDELSLDVAEDKDLRQNFLYSGVDNIRTFFNVDQKRVDSFSSESFPSHVLSELKEKTEARINQRVKNGSQFINRCRRLKLAEDGDHGTGSPAHQPANSGYIVYEGYLWKKGRQFGGWSGDYFAIVNNRSIVQYEARGGRITKEIPLNQITSAELVPMVDPRSLPRDTRPDFHFQLRTNSRNYNFVAQNAAAAKRWVDAVRESIDC</sequence>
<dbReference type="PROSITE" id="PS51339">
    <property type="entry name" value="PPASE_MYOTUBULARIN"/>
    <property type="match status" value="1"/>
</dbReference>
<evidence type="ECO:0000259" key="5">
    <source>
        <dbReference type="PROSITE" id="PS50211"/>
    </source>
</evidence>
<dbReference type="Proteomes" id="UP001158576">
    <property type="component" value="Chromosome 1"/>
</dbReference>
<evidence type="ECO:0000313" key="7">
    <source>
        <dbReference type="EMBL" id="CAG5104909.1"/>
    </source>
</evidence>
<dbReference type="InterPro" id="IPR029021">
    <property type="entry name" value="Prot-tyrosine_phosphatase-like"/>
</dbReference>
<evidence type="ECO:0000259" key="4">
    <source>
        <dbReference type="PROSITE" id="PS50003"/>
    </source>
</evidence>
<accession>A0ABN7SP38</accession>
<feature type="region of interest" description="Disordered" evidence="3">
    <location>
        <begin position="841"/>
        <end position="872"/>
    </location>
</feature>
<feature type="domain" description="Myotubularin phosphatase" evidence="6">
    <location>
        <begin position="1121"/>
        <end position="1547"/>
    </location>
</feature>
<dbReference type="Gene3D" id="3.40.630.30">
    <property type="match status" value="1"/>
</dbReference>
<evidence type="ECO:0000256" key="1">
    <source>
        <dbReference type="ARBA" id="ARBA00007471"/>
    </source>
</evidence>
<dbReference type="InterPro" id="IPR001849">
    <property type="entry name" value="PH_domain"/>
</dbReference>
<dbReference type="PROSITE" id="PS50211">
    <property type="entry name" value="DENN"/>
    <property type="match status" value="1"/>
</dbReference>
<keyword evidence="8" id="KW-1185">Reference proteome</keyword>
<evidence type="ECO:0000313" key="8">
    <source>
        <dbReference type="Proteomes" id="UP001158576"/>
    </source>
</evidence>
<feature type="domain" description="PH" evidence="4">
    <location>
        <begin position="1663"/>
        <end position="1767"/>
    </location>
</feature>
<feature type="compositionally biased region" description="Acidic residues" evidence="3">
    <location>
        <begin position="857"/>
        <end position="870"/>
    </location>
</feature>
<dbReference type="Gene3D" id="2.30.29.30">
    <property type="entry name" value="Pleckstrin-homology domain (PH domain)/Phosphotyrosine-binding domain (PTB)"/>
    <property type="match status" value="1"/>
</dbReference>
<dbReference type="EMBL" id="OU015566">
    <property type="protein sequence ID" value="CAG5104909.1"/>
    <property type="molecule type" value="Genomic_DNA"/>
</dbReference>
<dbReference type="Pfam" id="PF02141">
    <property type="entry name" value="DENN"/>
    <property type="match status" value="1"/>
</dbReference>
<dbReference type="SUPFAM" id="SSF50729">
    <property type="entry name" value="PH domain-like"/>
    <property type="match status" value="2"/>
</dbReference>
<dbReference type="Pfam" id="PF12335">
    <property type="entry name" value="SBF2"/>
    <property type="match status" value="1"/>
</dbReference>
<reference evidence="7 8" key="1">
    <citation type="submission" date="2021-04" db="EMBL/GenBank/DDBJ databases">
        <authorList>
            <person name="Bliznina A."/>
        </authorList>
    </citation>
    <scope>NUCLEOTIDE SEQUENCE [LARGE SCALE GENOMIC DNA]</scope>
</reference>
<proteinExistence type="inferred from homology"/>
<gene>
    <name evidence="7" type="ORF">OKIOD_LOCUS10426</name>
</gene>
<dbReference type="InterPro" id="IPR022096">
    <property type="entry name" value="SBF1/SBF2"/>
</dbReference>
<dbReference type="Gene3D" id="3.40.50.11500">
    <property type="match status" value="1"/>
</dbReference>
<evidence type="ECO:0000256" key="2">
    <source>
        <dbReference type="ARBA" id="ARBA00022658"/>
    </source>
</evidence>
<dbReference type="InterPro" id="IPR010569">
    <property type="entry name" value="Myotubularin-like_Pase_dom"/>
</dbReference>
<feature type="domain" description="UDENN" evidence="5">
    <location>
        <begin position="168"/>
        <end position="555"/>
    </location>
</feature>
<dbReference type="PANTHER" id="PTHR10807:SF109">
    <property type="entry name" value="SET DOMAIN BINDING FACTOR, ISOFORM A"/>
    <property type="match status" value="1"/>
</dbReference>
<dbReference type="InterPro" id="IPR043153">
    <property type="entry name" value="DENN_C"/>
</dbReference>
<dbReference type="Pfam" id="PF02893">
    <property type="entry name" value="GRAM"/>
    <property type="match status" value="1"/>
</dbReference>
<dbReference type="InterPro" id="IPR004182">
    <property type="entry name" value="GRAM"/>
</dbReference>
<evidence type="ECO:0000259" key="6">
    <source>
        <dbReference type="PROSITE" id="PS51339"/>
    </source>
</evidence>
<evidence type="ECO:0000256" key="3">
    <source>
        <dbReference type="SAM" id="MobiDB-lite"/>
    </source>
</evidence>
<dbReference type="SMART" id="SM00799">
    <property type="entry name" value="DENN"/>
    <property type="match status" value="1"/>
</dbReference>
<dbReference type="SUPFAM" id="SSF52799">
    <property type="entry name" value="(Phosphotyrosine protein) phosphatases II"/>
    <property type="match status" value="1"/>
</dbReference>
<comment type="similarity">
    <text evidence="1">Belongs to the protein-tyrosine phosphatase family. Non-receptor class myotubularin subfamily.</text>
</comment>
<feature type="compositionally biased region" description="Polar residues" evidence="3">
    <location>
        <begin position="841"/>
        <end position="856"/>
    </location>
</feature>
<dbReference type="PANTHER" id="PTHR10807">
    <property type="entry name" value="MYOTUBULARIN-RELATED"/>
    <property type="match status" value="1"/>
</dbReference>
<keyword evidence="2" id="KW-0344">Guanine-nucleotide releasing factor</keyword>
<dbReference type="SMART" id="SM00233">
    <property type="entry name" value="PH"/>
    <property type="match status" value="1"/>
</dbReference>
<dbReference type="InterPro" id="IPR037516">
    <property type="entry name" value="Tripartite_DENN"/>
</dbReference>
<dbReference type="InterPro" id="IPR030564">
    <property type="entry name" value="Myotubularin"/>
</dbReference>
<organism evidence="7 8">
    <name type="scientific">Oikopleura dioica</name>
    <name type="common">Tunicate</name>
    <dbReference type="NCBI Taxonomy" id="34765"/>
    <lineage>
        <taxon>Eukaryota</taxon>
        <taxon>Metazoa</taxon>
        <taxon>Chordata</taxon>
        <taxon>Tunicata</taxon>
        <taxon>Appendicularia</taxon>
        <taxon>Copelata</taxon>
        <taxon>Oikopleuridae</taxon>
        <taxon>Oikopleura</taxon>
    </lineage>
</organism>
<dbReference type="Pfam" id="PF06602">
    <property type="entry name" value="Myotub-related"/>
    <property type="match status" value="1"/>
</dbReference>
<dbReference type="Pfam" id="PF00169">
    <property type="entry name" value="PH"/>
    <property type="match status" value="1"/>
</dbReference>
<dbReference type="InterPro" id="IPR011993">
    <property type="entry name" value="PH-like_dom_sf"/>
</dbReference>